<dbReference type="Gene3D" id="2.40.70.10">
    <property type="entry name" value="Acid Proteases"/>
    <property type="match status" value="1"/>
</dbReference>
<name>A0A5A7ULE0_CUCMM</name>
<comment type="caution">
    <text evidence="2">The sequence shown here is derived from an EMBL/GenBank/DDBJ whole genome shotgun (WGS) entry which is preliminary data.</text>
</comment>
<dbReference type="CDD" id="cd01647">
    <property type="entry name" value="RT_LTR"/>
    <property type="match status" value="1"/>
</dbReference>
<dbReference type="Pfam" id="PF00078">
    <property type="entry name" value="RVT_1"/>
    <property type="match status" value="1"/>
</dbReference>
<proteinExistence type="predicted"/>
<feature type="domain" description="Reverse transcriptase" evidence="1">
    <location>
        <begin position="189"/>
        <end position="259"/>
    </location>
</feature>
<dbReference type="CDD" id="cd00303">
    <property type="entry name" value="retropepsin_like"/>
    <property type="match status" value="1"/>
</dbReference>
<dbReference type="EMBL" id="SSTE01007338">
    <property type="protein sequence ID" value="KAA0056723.1"/>
    <property type="molecule type" value="Genomic_DNA"/>
</dbReference>
<dbReference type="PANTHER" id="PTHR15503">
    <property type="entry name" value="LDOC1 RELATED"/>
    <property type="match status" value="1"/>
</dbReference>
<sequence>MLSKEKVKACKIEIAGHVIEVTLLVLDMLDFDVILGMDWLAANHASIDCSRKEVTFNPPSMASFKFKGEGSRSLPQVISAIRASKLLNRGTWGILASVVDTREVDVSLSSEPVVRDYPDVFPEELPGLPPHREVEFAIELEPGTVPISRAPYRMAPAELKELKVQLQELLDKGFIRPSVSPWGAPVLFVKKKDGSMRLCIDYRELNKVTVKNRYPLPRIDDLFDQLQGATVFSKIDLRSGYHQLRIKDGDVPKTAFRSSHLSLPPSTSGHGIKELTFKFSGSAAGLLGDSFPFLGVGSMEGHNQVSGKGFPTTGPRSEAGNVVVHRGLHVTRPLVVACVLSLIKSYLLVDPDAGCSIRAQLGAD</sequence>
<evidence type="ECO:0000259" key="1">
    <source>
        <dbReference type="Pfam" id="PF00078"/>
    </source>
</evidence>
<dbReference type="InterPro" id="IPR021109">
    <property type="entry name" value="Peptidase_aspartic_dom_sf"/>
</dbReference>
<dbReference type="OrthoDB" id="2431547at2759"/>
<evidence type="ECO:0000313" key="3">
    <source>
        <dbReference type="Proteomes" id="UP000321393"/>
    </source>
</evidence>
<dbReference type="InterPro" id="IPR043502">
    <property type="entry name" value="DNA/RNA_pol_sf"/>
</dbReference>
<organism evidence="2 3">
    <name type="scientific">Cucumis melo var. makuwa</name>
    <name type="common">Oriental melon</name>
    <dbReference type="NCBI Taxonomy" id="1194695"/>
    <lineage>
        <taxon>Eukaryota</taxon>
        <taxon>Viridiplantae</taxon>
        <taxon>Streptophyta</taxon>
        <taxon>Embryophyta</taxon>
        <taxon>Tracheophyta</taxon>
        <taxon>Spermatophyta</taxon>
        <taxon>Magnoliopsida</taxon>
        <taxon>eudicotyledons</taxon>
        <taxon>Gunneridae</taxon>
        <taxon>Pentapetalae</taxon>
        <taxon>rosids</taxon>
        <taxon>fabids</taxon>
        <taxon>Cucurbitales</taxon>
        <taxon>Cucurbitaceae</taxon>
        <taxon>Benincaseae</taxon>
        <taxon>Cucumis</taxon>
    </lineage>
</organism>
<dbReference type="SUPFAM" id="SSF56672">
    <property type="entry name" value="DNA/RNA polymerases"/>
    <property type="match status" value="1"/>
</dbReference>
<evidence type="ECO:0000313" key="2">
    <source>
        <dbReference type="EMBL" id="KAA0056723.1"/>
    </source>
</evidence>
<gene>
    <name evidence="2" type="ORF">E6C27_scaffold29G00170</name>
</gene>
<dbReference type="InterPro" id="IPR043128">
    <property type="entry name" value="Rev_trsase/Diguanyl_cyclase"/>
</dbReference>
<dbReference type="PANTHER" id="PTHR15503:SF45">
    <property type="entry name" value="RNA-DIRECTED DNA POLYMERASE HOMOLOG"/>
    <property type="match status" value="1"/>
</dbReference>
<dbReference type="AlphaFoldDB" id="A0A5A7ULE0"/>
<reference evidence="2 3" key="1">
    <citation type="submission" date="2019-08" db="EMBL/GenBank/DDBJ databases">
        <title>Draft genome sequences of two oriental melons (Cucumis melo L. var makuwa).</title>
        <authorList>
            <person name="Kwon S.-Y."/>
        </authorList>
    </citation>
    <scope>NUCLEOTIDE SEQUENCE [LARGE SCALE GENOMIC DNA]</scope>
    <source>
        <strain evidence="3">cv. SW 3</strain>
        <tissue evidence="2">Leaf</tissue>
    </source>
</reference>
<protein>
    <submittedName>
        <fullName evidence="2">Ty3-gypsy retrotransposon protein</fullName>
    </submittedName>
</protein>
<accession>A0A5A7ULE0</accession>
<dbReference type="InterPro" id="IPR000477">
    <property type="entry name" value="RT_dom"/>
</dbReference>
<dbReference type="Gene3D" id="3.10.10.10">
    <property type="entry name" value="HIV Type 1 Reverse Transcriptase, subunit A, domain 1"/>
    <property type="match status" value="1"/>
</dbReference>
<dbReference type="Proteomes" id="UP000321393">
    <property type="component" value="Unassembled WGS sequence"/>
</dbReference>
<dbReference type="Gene3D" id="3.30.70.270">
    <property type="match status" value="1"/>
</dbReference>
<dbReference type="Pfam" id="PF08284">
    <property type="entry name" value="RVP_2"/>
    <property type="match status" value="1"/>
</dbReference>
<dbReference type="InterPro" id="IPR032567">
    <property type="entry name" value="RTL1-rel"/>
</dbReference>